<evidence type="ECO:0000256" key="5">
    <source>
        <dbReference type="SAM" id="SignalP"/>
    </source>
</evidence>
<keyword evidence="5" id="KW-0732">Signal</keyword>
<accession>A0A512DZQ3</accession>
<dbReference type="AlphaFoldDB" id="A0A512DZQ3"/>
<name>A0A512DZQ3_9PROT</name>
<dbReference type="SUPFAM" id="SSF46626">
    <property type="entry name" value="Cytochrome c"/>
    <property type="match status" value="1"/>
</dbReference>
<keyword evidence="3 4" id="KW-0408">Iron</keyword>
<dbReference type="OrthoDB" id="5770300at2"/>
<organism evidence="7 8">
    <name type="scientific">Skermanella aerolata</name>
    <dbReference type="NCBI Taxonomy" id="393310"/>
    <lineage>
        <taxon>Bacteria</taxon>
        <taxon>Pseudomonadati</taxon>
        <taxon>Pseudomonadota</taxon>
        <taxon>Alphaproteobacteria</taxon>
        <taxon>Rhodospirillales</taxon>
        <taxon>Azospirillaceae</taxon>
        <taxon>Skermanella</taxon>
    </lineage>
</organism>
<dbReference type="RefSeq" id="WP_044434560.1">
    <property type="nucleotide sequence ID" value="NZ_BJYZ01000033.1"/>
</dbReference>
<evidence type="ECO:0000256" key="2">
    <source>
        <dbReference type="ARBA" id="ARBA00022723"/>
    </source>
</evidence>
<comment type="caution">
    <text evidence="7">The sequence shown here is derived from an EMBL/GenBank/DDBJ whole genome shotgun (WGS) entry which is preliminary data.</text>
</comment>
<dbReference type="Pfam" id="PF13442">
    <property type="entry name" value="Cytochrome_CBB3"/>
    <property type="match status" value="1"/>
</dbReference>
<feature type="signal peptide" evidence="5">
    <location>
        <begin position="1"/>
        <end position="26"/>
    </location>
</feature>
<dbReference type="Gene3D" id="1.10.760.10">
    <property type="entry name" value="Cytochrome c-like domain"/>
    <property type="match status" value="1"/>
</dbReference>
<evidence type="ECO:0000256" key="1">
    <source>
        <dbReference type="ARBA" id="ARBA00022617"/>
    </source>
</evidence>
<dbReference type="PROSITE" id="PS51007">
    <property type="entry name" value="CYTC"/>
    <property type="match status" value="1"/>
</dbReference>
<dbReference type="InterPro" id="IPR009056">
    <property type="entry name" value="Cyt_c-like_dom"/>
</dbReference>
<evidence type="ECO:0000313" key="7">
    <source>
        <dbReference type="EMBL" id="GEO41951.1"/>
    </source>
</evidence>
<dbReference type="GO" id="GO:0009055">
    <property type="term" value="F:electron transfer activity"/>
    <property type="evidence" value="ECO:0007669"/>
    <property type="project" value="InterPro"/>
</dbReference>
<keyword evidence="2 4" id="KW-0479">Metal-binding</keyword>
<protein>
    <recommendedName>
        <fullName evidence="6">Cytochrome c domain-containing protein</fullName>
    </recommendedName>
</protein>
<dbReference type="GO" id="GO:0046872">
    <property type="term" value="F:metal ion binding"/>
    <property type="evidence" value="ECO:0007669"/>
    <property type="project" value="UniProtKB-KW"/>
</dbReference>
<evidence type="ECO:0000256" key="3">
    <source>
        <dbReference type="ARBA" id="ARBA00023004"/>
    </source>
</evidence>
<keyword evidence="1 4" id="KW-0349">Heme</keyword>
<dbReference type="Proteomes" id="UP000321523">
    <property type="component" value="Unassembled WGS sequence"/>
</dbReference>
<proteinExistence type="predicted"/>
<feature type="chain" id="PRO_5022109224" description="Cytochrome c domain-containing protein" evidence="5">
    <location>
        <begin position="27"/>
        <end position="148"/>
    </location>
</feature>
<evidence type="ECO:0000259" key="6">
    <source>
        <dbReference type="PROSITE" id="PS51007"/>
    </source>
</evidence>
<keyword evidence="8" id="KW-1185">Reference proteome</keyword>
<evidence type="ECO:0000313" key="8">
    <source>
        <dbReference type="Proteomes" id="UP000321523"/>
    </source>
</evidence>
<dbReference type="InterPro" id="IPR036909">
    <property type="entry name" value="Cyt_c-like_dom_sf"/>
</dbReference>
<gene>
    <name evidence="7" type="ORF">SAE02_60990</name>
</gene>
<sequence>MNFSSLTRVVTAGAACLFLAAGTLHAQEAEKETDPYDKPYIVEDGKVDQGTYNGFRRYHSSCHVCHGPDGLGGSFAPALVDSLKVLDYDKFTEIIANGKSEKGASGQRVMPSFGTDQNVMLHVADIYGYLKARSDGKIDRGRPERIKK</sequence>
<feature type="domain" description="Cytochrome c" evidence="6">
    <location>
        <begin position="49"/>
        <end position="134"/>
    </location>
</feature>
<dbReference type="EMBL" id="BJYZ01000033">
    <property type="protein sequence ID" value="GEO41951.1"/>
    <property type="molecule type" value="Genomic_DNA"/>
</dbReference>
<evidence type="ECO:0000256" key="4">
    <source>
        <dbReference type="PROSITE-ProRule" id="PRU00433"/>
    </source>
</evidence>
<dbReference type="GO" id="GO:0020037">
    <property type="term" value="F:heme binding"/>
    <property type="evidence" value="ECO:0007669"/>
    <property type="project" value="InterPro"/>
</dbReference>
<reference evidence="7 8" key="1">
    <citation type="submission" date="2019-07" db="EMBL/GenBank/DDBJ databases">
        <title>Whole genome shotgun sequence of Skermanella aerolata NBRC 106429.</title>
        <authorList>
            <person name="Hosoyama A."/>
            <person name="Uohara A."/>
            <person name="Ohji S."/>
            <person name="Ichikawa N."/>
        </authorList>
    </citation>
    <scope>NUCLEOTIDE SEQUENCE [LARGE SCALE GENOMIC DNA]</scope>
    <source>
        <strain evidence="7 8">NBRC 106429</strain>
    </source>
</reference>